<sequence length="71" mass="8603">MPIYSYYKKYSFEFCKIFSGNFFYCIKCIRLNYSKCNIISSFSKKLCNIAIQHQKLEDKIKRKETKLLCLH</sequence>
<dbReference type="RefSeq" id="XP_040770843.1">
    <property type="nucleotide sequence ID" value="XM_040918066.1"/>
</dbReference>
<dbReference type="Proteomes" id="UP000803844">
    <property type="component" value="Unassembled WGS sequence"/>
</dbReference>
<dbReference type="AlphaFoldDB" id="A0A9P4XP36"/>
<keyword evidence="2" id="KW-1185">Reference proteome</keyword>
<accession>A0A9P4XP36</accession>
<organism evidence="1 2">
    <name type="scientific">Cryphonectria parasitica (strain ATCC 38755 / EP155)</name>
    <dbReference type="NCBI Taxonomy" id="660469"/>
    <lineage>
        <taxon>Eukaryota</taxon>
        <taxon>Fungi</taxon>
        <taxon>Dikarya</taxon>
        <taxon>Ascomycota</taxon>
        <taxon>Pezizomycotina</taxon>
        <taxon>Sordariomycetes</taxon>
        <taxon>Sordariomycetidae</taxon>
        <taxon>Diaporthales</taxon>
        <taxon>Cryphonectriaceae</taxon>
        <taxon>Cryphonectria-Endothia species complex</taxon>
        <taxon>Cryphonectria</taxon>
    </lineage>
</organism>
<evidence type="ECO:0000313" key="2">
    <source>
        <dbReference type="Proteomes" id="UP000803844"/>
    </source>
</evidence>
<gene>
    <name evidence="1" type="ORF">M406DRAFT_270247</name>
</gene>
<evidence type="ECO:0000313" key="1">
    <source>
        <dbReference type="EMBL" id="KAF3759864.1"/>
    </source>
</evidence>
<proteinExistence type="predicted"/>
<dbReference type="GeneID" id="63835195"/>
<reference evidence="1" key="1">
    <citation type="journal article" date="2020" name="Phytopathology">
        <title>Genome sequence of the chestnut blight fungus Cryphonectria parasitica EP155: A fundamental resource for an archetypical invasive plant pathogen.</title>
        <authorList>
            <person name="Crouch J.A."/>
            <person name="Dawe A."/>
            <person name="Aerts A."/>
            <person name="Barry K."/>
            <person name="Churchill A.C.L."/>
            <person name="Grimwood J."/>
            <person name="Hillman B."/>
            <person name="Milgroom M.G."/>
            <person name="Pangilinan J."/>
            <person name="Smith M."/>
            <person name="Salamov A."/>
            <person name="Schmutz J."/>
            <person name="Yadav J."/>
            <person name="Grigoriev I.V."/>
            <person name="Nuss D."/>
        </authorList>
    </citation>
    <scope>NUCLEOTIDE SEQUENCE</scope>
    <source>
        <strain evidence="1">EP155</strain>
    </source>
</reference>
<comment type="caution">
    <text evidence="1">The sequence shown here is derived from an EMBL/GenBank/DDBJ whole genome shotgun (WGS) entry which is preliminary data.</text>
</comment>
<dbReference type="EMBL" id="MU032356">
    <property type="protein sequence ID" value="KAF3759864.1"/>
    <property type="molecule type" value="Genomic_DNA"/>
</dbReference>
<name>A0A9P4XP36_CRYP1</name>
<protein>
    <submittedName>
        <fullName evidence="1">Uncharacterized protein</fullName>
    </submittedName>
</protein>